<sequence length="414" mass="47967">MLKLEDLLEIYPEHLWLEFSEKEQETAWNQSSVNHDQNATACHRAFVNNLCLNTFVKWLEDEPDLPEKFQIPAPSPDLHRQWEFVNGIELTFNRTRLVLIPTEQDNIDEFRIPQEWIDIPNWVANYYVPVQVNLAENWLRIWGFISYGQVIKKAKYDSLDRSYCVDNWDLTADINVMWVAQQLCAVKELKVKPLPSLSKVQAQEIIHQLSKSTVYSPRLDIDFNLWGAILNDNEYRFILYSQSIKKSHNNLMKNTNKIVYNLSSWFDNIFNEGWCSVDDLFSLTDTRAFQFRSDSVLNEVCVKGAKLIDLGMQIENKSVALLIGLSPQIDNKVGIRVQLYPASGETYLPAHIKLSLLSELGTTLHSVESRSYDNYIQLKRFKLPLGKHFSIQVALKDVQIIENFILEGFASSDI</sequence>
<dbReference type="Proteomes" id="UP000620559">
    <property type="component" value="Unassembled WGS sequence"/>
</dbReference>
<comment type="caution">
    <text evidence="1">The sequence shown here is derived from an EMBL/GenBank/DDBJ whole genome shotgun (WGS) entry which is preliminary data.</text>
</comment>
<proteinExistence type="predicted"/>
<keyword evidence="2" id="KW-1185">Reference proteome</keyword>
<name>A0A8J7FCW6_9CYAN</name>
<accession>A0A8J7FCW6</accession>
<organism evidence="1 2">
    <name type="scientific">Plectonema cf. radiosum LEGE 06105</name>
    <dbReference type="NCBI Taxonomy" id="945769"/>
    <lineage>
        <taxon>Bacteria</taxon>
        <taxon>Bacillati</taxon>
        <taxon>Cyanobacteriota</taxon>
        <taxon>Cyanophyceae</taxon>
        <taxon>Oscillatoriophycideae</taxon>
        <taxon>Oscillatoriales</taxon>
        <taxon>Microcoleaceae</taxon>
        <taxon>Plectonema</taxon>
    </lineage>
</organism>
<dbReference type="Pfam" id="PF08852">
    <property type="entry name" value="DUF1822"/>
    <property type="match status" value="1"/>
</dbReference>
<dbReference type="InterPro" id="IPR014951">
    <property type="entry name" value="DUF1822"/>
</dbReference>
<reference evidence="1" key="1">
    <citation type="submission" date="2020-10" db="EMBL/GenBank/DDBJ databases">
        <authorList>
            <person name="Castelo-Branco R."/>
            <person name="Eusebio N."/>
            <person name="Adriana R."/>
            <person name="Vieira A."/>
            <person name="Brugerolle De Fraissinette N."/>
            <person name="Rezende De Castro R."/>
            <person name="Schneider M.P."/>
            <person name="Vasconcelos V."/>
            <person name="Leao P.N."/>
        </authorList>
    </citation>
    <scope>NUCLEOTIDE SEQUENCE</scope>
    <source>
        <strain evidence="1">LEGE 06105</strain>
    </source>
</reference>
<evidence type="ECO:0000313" key="2">
    <source>
        <dbReference type="Proteomes" id="UP000620559"/>
    </source>
</evidence>
<dbReference type="EMBL" id="JADEWL010000045">
    <property type="protein sequence ID" value="MBE9213938.1"/>
    <property type="molecule type" value="Genomic_DNA"/>
</dbReference>
<evidence type="ECO:0000313" key="1">
    <source>
        <dbReference type="EMBL" id="MBE9213938.1"/>
    </source>
</evidence>
<protein>
    <submittedName>
        <fullName evidence="1">DUF1822 family protein</fullName>
    </submittedName>
</protein>
<gene>
    <name evidence="1" type="ORF">IQ247_14900</name>
</gene>
<dbReference type="AlphaFoldDB" id="A0A8J7FCW6"/>